<dbReference type="EMBL" id="REGN01002817">
    <property type="protein sequence ID" value="RNA25989.1"/>
    <property type="molecule type" value="Genomic_DNA"/>
</dbReference>
<protein>
    <submittedName>
        <fullName evidence="1">Uncharacterized protein</fullName>
    </submittedName>
</protein>
<evidence type="ECO:0000313" key="2">
    <source>
        <dbReference type="Proteomes" id="UP000276133"/>
    </source>
</evidence>
<comment type="caution">
    <text evidence="1">The sequence shown here is derived from an EMBL/GenBank/DDBJ whole genome shotgun (WGS) entry which is preliminary data.</text>
</comment>
<dbReference type="Proteomes" id="UP000276133">
    <property type="component" value="Unassembled WGS sequence"/>
</dbReference>
<dbReference type="AlphaFoldDB" id="A0A3M7RR96"/>
<proteinExistence type="predicted"/>
<accession>A0A3M7RR96</accession>
<gene>
    <name evidence="1" type="ORF">BpHYR1_012294</name>
</gene>
<sequence>MQGVFYAKIFLSKPCSQEFGHVVKLDFFPLRKKVYLAYPESSFSHSCATITVFNVYVSELTYLGLKEIQTHKVLNIAYLFALHSFNIIYQYHVFKKQNENNFTFSYFYIF</sequence>
<name>A0A3M7RR96_BRAPC</name>
<organism evidence="1 2">
    <name type="scientific">Brachionus plicatilis</name>
    <name type="common">Marine rotifer</name>
    <name type="synonym">Brachionus muelleri</name>
    <dbReference type="NCBI Taxonomy" id="10195"/>
    <lineage>
        <taxon>Eukaryota</taxon>
        <taxon>Metazoa</taxon>
        <taxon>Spiralia</taxon>
        <taxon>Gnathifera</taxon>
        <taxon>Rotifera</taxon>
        <taxon>Eurotatoria</taxon>
        <taxon>Monogononta</taxon>
        <taxon>Pseudotrocha</taxon>
        <taxon>Ploima</taxon>
        <taxon>Brachionidae</taxon>
        <taxon>Brachionus</taxon>
    </lineage>
</organism>
<reference evidence="1 2" key="1">
    <citation type="journal article" date="2018" name="Sci. Rep.">
        <title>Genomic signatures of local adaptation to the degree of environmental predictability in rotifers.</title>
        <authorList>
            <person name="Franch-Gras L."/>
            <person name="Hahn C."/>
            <person name="Garcia-Roger E.M."/>
            <person name="Carmona M.J."/>
            <person name="Serra M."/>
            <person name="Gomez A."/>
        </authorList>
    </citation>
    <scope>NUCLEOTIDE SEQUENCE [LARGE SCALE GENOMIC DNA]</scope>
    <source>
        <strain evidence="1">HYR1</strain>
    </source>
</reference>
<keyword evidence="2" id="KW-1185">Reference proteome</keyword>
<evidence type="ECO:0000313" key="1">
    <source>
        <dbReference type="EMBL" id="RNA25989.1"/>
    </source>
</evidence>